<dbReference type="RefSeq" id="XP_058326950.1">
    <property type="nucleotide sequence ID" value="XM_058478620.1"/>
</dbReference>
<feature type="domain" description="HTH myb-type" evidence="2">
    <location>
        <begin position="765"/>
        <end position="833"/>
    </location>
</feature>
<dbReference type="GeneID" id="83205923"/>
<dbReference type="Proteomes" id="UP001150941">
    <property type="component" value="Unassembled WGS sequence"/>
</dbReference>
<feature type="region of interest" description="Disordered" evidence="1">
    <location>
        <begin position="500"/>
        <end position="668"/>
    </location>
</feature>
<dbReference type="SMART" id="SM00717">
    <property type="entry name" value="SANT"/>
    <property type="match status" value="1"/>
</dbReference>
<dbReference type="PROSITE" id="PS51294">
    <property type="entry name" value="HTH_MYB"/>
    <property type="match status" value="1"/>
</dbReference>
<feature type="compositionally biased region" description="Basic and acidic residues" evidence="1">
    <location>
        <begin position="610"/>
        <end position="623"/>
    </location>
</feature>
<organism evidence="3 4">
    <name type="scientific">Penicillium chermesinum</name>
    <dbReference type="NCBI Taxonomy" id="63820"/>
    <lineage>
        <taxon>Eukaryota</taxon>
        <taxon>Fungi</taxon>
        <taxon>Dikarya</taxon>
        <taxon>Ascomycota</taxon>
        <taxon>Pezizomycotina</taxon>
        <taxon>Eurotiomycetes</taxon>
        <taxon>Eurotiomycetidae</taxon>
        <taxon>Eurotiales</taxon>
        <taxon>Aspergillaceae</taxon>
        <taxon>Penicillium</taxon>
    </lineage>
</organism>
<feature type="compositionally biased region" description="Polar residues" evidence="1">
    <location>
        <begin position="746"/>
        <end position="762"/>
    </location>
</feature>
<feature type="compositionally biased region" description="Basic and acidic residues" evidence="1">
    <location>
        <begin position="633"/>
        <end position="658"/>
    </location>
</feature>
<feature type="region of interest" description="Disordered" evidence="1">
    <location>
        <begin position="363"/>
        <end position="450"/>
    </location>
</feature>
<accession>A0A9W9NHK3</accession>
<feature type="region of interest" description="Disordered" evidence="1">
    <location>
        <begin position="1"/>
        <end position="65"/>
    </location>
</feature>
<reference evidence="3" key="1">
    <citation type="submission" date="2022-11" db="EMBL/GenBank/DDBJ databases">
        <authorList>
            <person name="Petersen C."/>
        </authorList>
    </citation>
    <scope>NUCLEOTIDE SEQUENCE</scope>
    <source>
        <strain evidence="3">IBT 19713</strain>
    </source>
</reference>
<dbReference type="OrthoDB" id="5398572at2759"/>
<feature type="region of interest" description="Disordered" evidence="1">
    <location>
        <begin position="465"/>
        <end position="485"/>
    </location>
</feature>
<dbReference type="AlphaFoldDB" id="A0A9W9NHK3"/>
<keyword evidence="3" id="KW-0238">DNA-binding</keyword>
<feature type="compositionally biased region" description="Polar residues" evidence="1">
    <location>
        <begin position="556"/>
        <end position="580"/>
    </location>
</feature>
<feature type="compositionally biased region" description="Basic residues" evidence="1">
    <location>
        <begin position="425"/>
        <end position="436"/>
    </location>
</feature>
<feature type="region of interest" description="Disordered" evidence="1">
    <location>
        <begin position="706"/>
        <end position="772"/>
    </location>
</feature>
<evidence type="ECO:0000256" key="1">
    <source>
        <dbReference type="SAM" id="MobiDB-lite"/>
    </source>
</evidence>
<dbReference type="InterPro" id="IPR009057">
    <property type="entry name" value="Homeodomain-like_sf"/>
</dbReference>
<feature type="compositionally biased region" description="Polar residues" evidence="1">
    <location>
        <begin position="659"/>
        <end position="668"/>
    </location>
</feature>
<feature type="compositionally biased region" description="Polar residues" evidence="1">
    <location>
        <begin position="526"/>
        <end position="542"/>
    </location>
</feature>
<reference evidence="3" key="2">
    <citation type="journal article" date="2023" name="IMA Fungus">
        <title>Comparative genomic study of the Penicillium genus elucidates a diverse pangenome and 15 lateral gene transfer events.</title>
        <authorList>
            <person name="Petersen C."/>
            <person name="Sorensen T."/>
            <person name="Nielsen M.R."/>
            <person name="Sondergaard T.E."/>
            <person name="Sorensen J.L."/>
            <person name="Fitzpatrick D.A."/>
            <person name="Frisvad J.C."/>
            <person name="Nielsen K.L."/>
        </authorList>
    </citation>
    <scope>NUCLEOTIDE SEQUENCE</scope>
    <source>
        <strain evidence="3">IBT 19713</strain>
    </source>
</reference>
<dbReference type="Gene3D" id="1.10.10.60">
    <property type="entry name" value="Homeodomain-like"/>
    <property type="match status" value="1"/>
</dbReference>
<name>A0A9W9NHK3_9EURO</name>
<comment type="caution">
    <text evidence="3">The sequence shown here is derived from an EMBL/GenBank/DDBJ whole genome shotgun (WGS) entry which is preliminary data.</text>
</comment>
<evidence type="ECO:0000313" key="3">
    <source>
        <dbReference type="EMBL" id="KAJ5220120.1"/>
    </source>
</evidence>
<dbReference type="GO" id="GO:0003677">
    <property type="term" value="F:DNA binding"/>
    <property type="evidence" value="ECO:0007669"/>
    <property type="project" value="UniProtKB-KW"/>
</dbReference>
<dbReference type="InterPro" id="IPR001005">
    <property type="entry name" value="SANT/Myb"/>
</dbReference>
<feature type="compositionally biased region" description="Acidic residues" evidence="1">
    <location>
        <begin position="52"/>
        <end position="65"/>
    </location>
</feature>
<feature type="compositionally biased region" description="Polar residues" evidence="1">
    <location>
        <begin position="730"/>
        <end position="739"/>
    </location>
</feature>
<gene>
    <name evidence="3" type="ORF">N7468_009324</name>
</gene>
<keyword evidence="4" id="KW-1185">Reference proteome</keyword>
<dbReference type="InterPro" id="IPR017930">
    <property type="entry name" value="Myb_dom"/>
</dbReference>
<feature type="compositionally biased region" description="Polar residues" evidence="1">
    <location>
        <begin position="25"/>
        <end position="41"/>
    </location>
</feature>
<protein>
    <submittedName>
        <fullName evidence="3">MYB DNA-binding domain protein</fullName>
    </submittedName>
</protein>
<proteinExistence type="predicted"/>
<dbReference type="EMBL" id="JAPQKS010000007">
    <property type="protein sequence ID" value="KAJ5220120.1"/>
    <property type="molecule type" value="Genomic_DNA"/>
</dbReference>
<sequence>MSPVVERSPQLSRDRSSSHLGNEIVNESSDLDGTTNISGTTVIDRHHAVSDDSAEDDQTEDSDDDNPIFLVEEFRGLEDSALSLMNQLVSKHSDSSNIVELAMEWKTNPKSQNAKVLKRRRQKLIDSMKHYGPDMFIDVARIQKLIPSVPSTPTSASWQPTPTLHFANCARLAAEVLLTDSSPESFRNLIGTLNSRFPAPFLNDVYAGSVAGANGVSEKAVFRLALEIRTQWFISELERESQGGAKVDALLLLKKTFFFEQGYESLDARWLRAFGLPEVFENEDQSLPARFQDEVIERFRDLKLEIAHSDLSGLRASYKWHRFAMRVAEFLHGRDHEIRWQFRNQAQFSTIQEKLEQLIESKGVNPEPRGDHAHSHEERSSARIHDVRFEVRESPAPEGNATSPEIIAQPSPPIGAPGPSNSPRKIIKPKKKSKAQRLKEGRNFGNWQDMDKLSYTGRELNLTKTAHGNEALPRSTQQSNGPAGAATYVENSHLDEIPESLEHGFDDGETTFINNDEDLRLGEPVEQSTTPPGSARTRQMSYNPDARSEPYHRRQQTAPTSSANFVSTPQGQRRNHNVTPRRTLLDHQTGASRVSDIDENETQSSNPSTEPKRRVTKRPREPESDQSDDDFEQDSREINIALKRAEKPQKVRRIERSATPDSATGLQLQQTLAESSQPAVLNSHVEVQIPRAEREGAPITLLEKPGQVQRNGTPPPPAPSQAPSATQTSLQTIPAQSSWAKRHITPSDSTPSASKNASTRPQPVTPARKGGRWTAVEDERFIRLMRSYPMQWAKILEQDLLVPDAEGGPLFSLRGRTQVNLKDHARDLKAKFMLAGDPIPPGFENVQPAKRVGLL</sequence>
<feature type="compositionally biased region" description="Basic and acidic residues" evidence="1">
    <location>
        <begin position="368"/>
        <end position="395"/>
    </location>
</feature>
<feature type="non-terminal residue" evidence="3">
    <location>
        <position position="1"/>
    </location>
</feature>
<evidence type="ECO:0000313" key="4">
    <source>
        <dbReference type="Proteomes" id="UP001150941"/>
    </source>
</evidence>
<dbReference type="SUPFAM" id="SSF46689">
    <property type="entry name" value="Homeodomain-like"/>
    <property type="match status" value="1"/>
</dbReference>
<evidence type="ECO:0000259" key="2">
    <source>
        <dbReference type="PROSITE" id="PS51294"/>
    </source>
</evidence>